<dbReference type="Gene3D" id="3.90.1580.10">
    <property type="entry name" value="paralog of FGE (formylglycine-generating enzyme)"/>
    <property type="match status" value="1"/>
</dbReference>
<evidence type="ECO:0000259" key="1">
    <source>
        <dbReference type="Pfam" id="PF03781"/>
    </source>
</evidence>
<dbReference type="AlphaFoldDB" id="A0A423MBR5"/>
<dbReference type="PANTHER" id="PTHR23150:SF19">
    <property type="entry name" value="FORMYLGLYCINE-GENERATING ENZYME"/>
    <property type="match status" value="1"/>
</dbReference>
<organism evidence="2 3">
    <name type="scientific">Pseudomonas fluorescens</name>
    <dbReference type="NCBI Taxonomy" id="294"/>
    <lineage>
        <taxon>Bacteria</taxon>
        <taxon>Pseudomonadati</taxon>
        <taxon>Pseudomonadota</taxon>
        <taxon>Gammaproteobacteria</taxon>
        <taxon>Pseudomonadales</taxon>
        <taxon>Pseudomonadaceae</taxon>
        <taxon>Pseudomonas</taxon>
    </lineage>
</organism>
<dbReference type="EMBL" id="MOBX01000013">
    <property type="protein sequence ID" value="RON80733.1"/>
    <property type="molecule type" value="Genomic_DNA"/>
</dbReference>
<accession>A0A423MBR5</accession>
<dbReference type="InterPro" id="IPR042095">
    <property type="entry name" value="SUMF_sf"/>
</dbReference>
<dbReference type="SUPFAM" id="SSF56436">
    <property type="entry name" value="C-type lectin-like"/>
    <property type="match status" value="1"/>
</dbReference>
<dbReference type="OrthoDB" id="9768004at2"/>
<dbReference type="Pfam" id="PF03781">
    <property type="entry name" value="FGE-sulfatase"/>
    <property type="match status" value="1"/>
</dbReference>
<dbReference type="InterPro" id="IPR016187">
    <property type="entry name" value="CTDL_fold"/>
</dbReference>
<evidence type="ECO:0000313" key="3">
    <source>
        <dbReference type="Proteomes" id="UP000285378"/>
    </source>
</evidence>
<protein>
    <recommendedName>
        <fullName evidence="1">Sulfatase-modifying factor enzyme-like domain-containing protein</fullName>
    </recommendedName>
</protein>
<evidence type="ECO:0000313" key="2">
    <source>
        <dbReference type="EMBL" id="RON80733.1"/>
    </source>
</evidence>
<gene>
    <name evidence="2" type="ORF">BK670_11065</name>
</gene>
<sequence length="305" mass="33590">MKQSIDARAEQDNAAVSPANWRRLEGGSFLMGSDRHYPEEAPAHREQVAGFEIQDTPVTNAMFAEFIASTGYVTQAERPLRPEDYPGVPPAQLQPASLVFIPPTGPVLLDDVSRWWSLVPGADWSHPRGPGSNLSNMDNHPVVHVGLEDAMAYAQWAGCDLPTEQEWEYAAWGGHQASEFVWGHELAPNGQYLANTWQGAFPHENLEADGFAGTSAVRTFPGNGFDLFDMIGNVWEWTTSVFLSTHDAPQKSCCTNAKMSEGMKVLKGGSHLCAPNYCQRYRAPARSPQSVDTTSSHIGFRCVRR</sequence>
<proteinExistence type="predicted"/>
<comment type="caution">
    <text evidence="2">The sequence shown here is derived from an EMBL/GenBank/DDBJ whole genome shotgun (WGS) entry which is preliminary data.</text>
</comment>
<name>A0A423MBR5_PSEFL</name>
<feature type="domain" description="Sulfatase-modifying factor enzyme-like" evidence="1">
    <location>
        <begin position="23"/>
        <end position="304"/>
    </location>
</feature>
<dbReference type="Proteomes" id="UP000285378">
    <property type="component" value="Unassembled WGS sequence"/>
</dbReference>
<dbReference type="GO" id="GO:0120147">
    <property type="term" value="F:formylglycine-generating oxidase activity"/>
    <property type="evidence" value="ECO:0007669"/>
    <property type="project" value="TreeGrafter"/>
</dbReference>
<dbReference type="InterPro" id="IPR005532">
    <property type="entry name" value="SUMF_dom"/>
</dbReference>
<dbReference type="PANTHER" id="PTHR23150">
    <property type="entry name" value="SULFATASE MODIFYING FACTOR 1, 2"/>
    <property type="match status" value="1"/>
</dbReference>
<dbReference type="InterPro" id="IPR051043">
    <property type="entry name" value="Sulfatase_Mod_Factor_Kinase"/>
</dbReference>
<dbReference type="RefSeq" id="WP_123449874.1">
    <property type="nucleotide sequence ID" value="NZ_MOBX01000013.1"/>
</dbReference>
<reference evidence="2 3" key="1">
    <citation type="submission" date="2016-10" db="EMBL/GenBank/DDBJ databases">
        <title>Comparative genome analysis of multiple Pseudomonas spp. focuses on biocontrol and plant growth promoting traits.</title>
        <authorList>
            <person name="Tao X.-Y."/>
            <person name="Taylor C.G."/>
        </authorList>
    </citation>
    <scope>NUCLEOTIDE SEQUENCE [LARGE SCALE GENOMIC DNA]</scope>
    <source>
        <strain evidence="2 3">28B5</strain>
    </source>
</reference>